<dbReference type="EMBL" id="AFRQ01000126">
    <property type="protein sequence ID" value="EGP43281.1"/>
    <property type="molecule type" value="Genomic_DNA"/>
</dbReference>
<accession>F7T8S4</accession>
<dbReference type="PATRIC" id="fig|1003200.3.peg.5312"/>
<organism evidence="6 7">
    <name type="scientific">Achromobacter insuavis AXX-A</name>
    <dbReference type="NCBI Taxonomy" id="1003200"/>
    <lineage>
        <taxon>Bacteria</taxon>
        <taxon>Pseudomonadati</taxon>
        <taxon>Pseudomonadota</taxon>
        <taxon>Betaproteobacteria</taxon>
        <taxon>Burkholderiales</taxon>
        <taxon>Alcaligenaceae</taxon>
        <taxon>Achromobacter</taxon>
    </lineage>
</organism>
<gene>
    <name evidence="6" type="ORF">AXXA_26850</name>
</gene>
<dbReference type="InterPro" id="IPR003313">
    <property type="entry name" value="AraC-bd"/>
</dbReference>
<dbReference type="Proteomes" id="UP000004853">
    <property type="component" value="Unassembled WGS sequence"/>
</dbReference>
<keyword evidence="1" id="KW-0678">Repressor</keyword>
<dbReference type="CDD" id="cd06124">
    <property type="entry name" value="cupin_NimR-like_N"/>
    <property type="match status" value="1"/>
</dbReference>
<keyword evidence="4" id="KW-0804">Transcription</keyword>
<dbReference type="SMART" id="SM00342">
    <property type="entry name" value="HTH_ARAC"/>
    <property type="match status" value="1"/>
</dbReference>
<evidence type="ECO:0000259" key="5">
    <source>
        <dbReference type="PROSITE" id="PS01124"/>
    </source>
</evidence>
<name>F7T8S4_9BURK</name>
<dbReference type="AlphaFoldDB" id="F7T8S4"/>
<dbReference type="InterPro" id="IPR009057">
    <property type="entry name" value="Homeodomain-like_sf"/>
</dbReference>
<dbReference type="OrthoDB" id="2536004at2"/>
<dbReference type="PANTHER" id="PTHR11019">
    <property type="entry name" value="HTH-TYPE TRANSCRIPTIONAL REGULATOR NIMR"/>
    <property type="match status" value="1"/>
</dbReference>
<dbReference type="Pfam" id="PF02311">
    <property type="entry name" value="AraC_binding"/>
    <property type="match status" value="1"/>
</dbReference>
<dbReference type="FunFam" id="1.10.10.60:FF:000132">
    <property type="entry name" value="AraC family transcriptional regulator"/>
    <property type="match status" value="1"/>
</dbReference>
<keyword evidence="2" id="KW-0805">Transcription regulation</keyword>
<dbReference type="InterPro" id="IPR018060">
    <property type="entry name" value="HTH_AraC"/>
</dbReference>
<evidence type="ECO:0000256" key="1">
    <source>
        <dbReference type="ARBA" id="ARBA00022491"/>
    </source>
</evidence>
<keyword evidence="3" id="KW-0238">DNA-binding</keyword>
<dbReference type="GO" id="GO:0043565">
    <property type="term" value="F:sequence-specific DNA binding"/>
    <property type="evidence" value="ECO:0007669"/>
    <property type="project" value="InterPro"/>
</dbReference>
<protein>
    <submittedName>
        <fullName evidence="6">AraC family regulatory helix-turn-helix protein 18</fullName>
    </submittedName>
</protein>
<evidence type="ECO:0000313" key="6">
    <source>
        <dbReference type="EMBL" id="EGP43281.1"/>
    </source>
</evidence>
<evidence type="ECO:0000256" key="4">
    <source>
        <dbReference type="ARBA" id="ARBA00023163"/>
    </source>
</evidence>
<comment type="caution">
    <text evidence="6">The sequence shown here is derived from an EMBL/GenBank/DDBJ whole genome shotgun (WGS) entry which is preliminary data.</text>
</comment>
<dbReference type="HOGENOM" id="CLU_000445_87_0_4"/>
<dbReference type="SUPFAM" id="SSF51182">
    <property type="entry name" value="RmlC-like cupins"/>
    <property type="match status" value="1"/>
</dbReference>
<feature type="domain" description="HTH araC/xylS-type" evidence="5">
    <location>
        <begin position="178"/>
        <end position="275"/>
    </location>
</feature>
<dbReference type="GO" id="GO:0003700">
    <property type="term" value="F:DNA-binding transcription factor activity"/>
    <property type="evidence" value="ECO:0007669"/>
    <property type="project" value="InterPro"/>
</dbReference>
<dbReference type="eggNOG" id="COG2207">
    <property type="taxonomic scope" value="Bacteria"/>
</dbReference>
<dbReference type="SUPFAM" id="SSF46689">
    <property type="entry name" value="Homeodomain-like"/>
    <property type="match status" value="1"/>
</dbReference>
<dbReference type="InterPro" id="IPR018062">
    <property type="entry name" value="HTH_AraC-typ_CS"/>
</dbReference>
<dbReference type="PROSITE" id="PS01124">
    <property type="entry name" value="HTH_ARAC_FAMILY_2"/>
    <property type="match status" value="1"/>
</dbReference>
<evidence type="ECO:0000256" key="2">
    <source>
        <dbReference type="ARBA" id="ARBA00023015"/>
    </source>
</evidence>
<dbReference type="InterPro" id="IPR011051">
    <property type="entry name" value="RmlC_Cupin_sf"/>
</dbReference>
<sequence>MPTWIRHARAPSRSAPRPAASPLIAPDLAAAPDGPPLLAVRRQDAALRHTAMHQHARGQLFGAYRGLLTVLAGDRQWVAPPAHAIWIPPDCPHGLRSHGPYAGYSVYLSPAACAELPAAPCALQASALLLAAVERAAGWPDAAWNAAQVRIAEVVHDEIRTLPRAGDGLTLPRDPRLQRLALALSDAPADPRPLTAWADTIGMAPRTLARRFLAETGLSLGVWRQRARLMRAQEMLAAGQGVTAAALESGYDNVSAFIAMFKREYGVTPGRYDGRGPVTD</sequence>
<dbReference type="PROSITE" id="PS00041">
    <property type="entry name" value="HTH_ARAC_FAMILY_1"/>
    <property type="match status" value="1"/>
</dbReference>
<dbReference type="PANTHER" id="PTHR11019:SF199">
    <property type="entry name" value="HTH-TYPE TRANSCRIPTIONAL REGULATOR NIMR"/>
    <property type="match status" value="1"/>
</dbReference>
<reference evidence="6 7" key="1">
    <citation type="submission" date="2011-06" db="EMBL/GenBank/DDBJ databases">
        <authorList>
            <person name="Bador J."/>
            <person name="Amoureux L."/>
            <person name="Neuwirth C."/>
        </authorList>
    </citation>
    <scope>NUCLEOTIDE SEQUENCE [LARGE SCALE GENOMIC DNA]</scope>
    <source>
        <strain evidence="6 7">AXX-A</strain>
    </source>
</reference>
<dbReference type="Gene3D" id="1.10.10.60">
    <property type="entry name" value="Homeodomain-like"/>
    <property type="match status" value="2"/>
</dbReference>
<dbReference type="RefSeq" id="WP_006395340.1">
    <property type="nucleotide sequence ID" value="NZ_GL982453.1"/>
</dbReference>
<evidence type="ECO:0000313" key="7">
    <source>
        <dbReference type="Proteomes" id="UP000004853"/>
    </source>
</evidence>
<dbReference type="Pfam" id="PF12833">
    <property type="entry name" value="HTH_18"/>
    <property type="match status" value="1"/>
</dbReference>
<proteinExistence type="predicted"/>
<evidence type="ECO:0000256" key="3">
    <source>
        <dbReference type="ARBA" id="ARBA00023125"/>
    </source>
</evidence>